<reference evidence="2 3" key="1">
    <citation type="journal article" date="2013" name="Genome Announc.">
        <title>Draft Genome Sequence of Strain JLT2015T, Belonging to the Family Sphingomonadaceae of the Alphaproteobacteria.</title>
        <authorList>
            <person name="Tang K."/>
            <person name="Liu K."/>
            <person name="Li S."/>
            <person name="Jiao N."/>
        </authorList>
    </citation>
    <scope>NUCLEOTIDE SEQUENCE [LARGE SCALE GENOMIC DNA]</scope>
    <source>
        <strain evidence="2 3">JLT2015</strain>
    </source>
</reference>
<evidence type="ECO:0000259" key="1">
    <source>
        <dbReference type="Pfam" id="PF14403"/>
    </source>
</evidence>
<dbReference type="InterPro" id="IPR025841">
    <property type="entry name" value="CP_ATPgrasp_2"/>
</dbReference>
<dbReference type="InterPro" id="IPR016450">
    <property type="entry name" value="UCP005522"/>
</dbReference>
<dbReference type="EMBL" id="AMRV01000010">
    <property type="protein sequence ID" value="EMD82051.1"/>
    <property type="molecule type" value="Genomic_DNA"/>
</dbReference>
<dbReference type="Gene3D" id="3.40.50.11290">
    <property type="match status" value="1"/>
</dbReference>
<accession>M2TK44</accession>
<evidence type="ECO:0000313" key="3">
    <source>
        <dbReference type="Proteomes" id="UP000011717"/>
    </source>
</evidence>
<evidence type="ECO:0000313" key="2">
    <source>
        <dbReference type="EMBL" id="EMD82051.1"/>
    </source>
</evidence>
<name>M2TK44_9SPHN</name>
<organism evidence="2 3">
    <name type="scientific">Pacificimonas flava</name>
    <dbReference type="NCBI Taxonomy" id="1234595"/>
    <lineage>
        <taxon>Bacteria</taxon>
        <taxon>Pseudomonadati</taxon>
        <taxon>Pseudomonadota</taxon>
        <taxon>Alphaproteobacteria</taxon>
        <taxon>Sphingomonadales</taxon>
        <taxon>Sphingosinicellaceae</taxon>
        <taxon>Pacificimonas</taxon>
    </lineage>
</organism>
<feature type="domain" description="Circularly permuted ATP-grasp type 2" evidence="1">
    <location>
        <begin position="64"/>
        <end position="440"/>
    </location>
</feature>
<dbReference type="Pfam" id="PF14403">
    <property type="entry name" value="CP_ATPgrasp_2"/>
    <property type="match status" value="1"/>
</dbReference>
<dbReference type="PANTHER" id="PTHR34595">
    <property type="entry name" value="BLR5612 PROTEIN"/>
    <property type="match status" value="1"/>
</dbReference>
<dbReference type="SUPFAM" id="SSF56059">
    <property type="entry name" value="Glutathione synthetase ATP-binding domain-like"/>
    <property type="match status" value="1"/>
</dbReference>
<dbReference type="PATRIC" id="fig|1234595.3.peg.2540"/>
<dbReference type="OrthoDB" id="9804079at2"/>
<dbReference type="Proteomes" id="UP000011717">
    <property type="component" value="Unassembled WGS sequence"/>
</dbReference>
<dbReference type="RefSeq" id="WP_008603477.1">
    <property type="nucleotide sequence ID" value="NZ_AMRV01000010.1"/>
</dbReference>
<dbReference type="PANTHER" id="PTHR34595:SF7">
    <property type="entry name" value="SLL1039 PROTEIN"/>
    <property type="match status" value="1"/>
</dbReference>
<protein>
    <submittedName>
        <fullName evidence="2">Protein containing domains DUF404, DUF407</fullName>
    </submittedName>
</protein>
<proteinExistence type="predicted"/>
<gene>
    <name evidence="2" type="ORF">C725_2539</name>
</gene>
<dbReference type="Gene3D" id="3.30.1490.270">
    <property type="match status" value="1"/>
</dbReference>
<comment type="caution">
    <text evidence="2">The sequence shown here is derived from an EMBL/GenBank/DDBJ whole genome shotgun (WGS) entry which is preliminary data.</text>
</comment>
<dbReference type="InterPro" id="IPR051680">
    <property type="entry name" value="ATP-dep_Glu-Cys_Ligase-2"/>
</dbReference>
<dbReference type="PIRSF" id="PIRSF005522">
    <property type="entry name" value="UCP005522"/>
    <property type="match status" value="1"/>
</dbReference>
<keyword evidence="3" id="KW-1185">Reference proteome</keyword>
<dbReference type="AlphaFoldDB" id="M2TK44"/>
<sequence length="465" mass="51124">MTGEDGAVRPAYERLDAWLREIPVDELERRHAAAEIAFRRLGITFAVYGEESADEKIIPFDVLPRIVTSDEFAGLEAGVIQRIEALNQFLADIYGPQEILKAGIIPDELVLANSQYQPAMTRIRPPGGIYSHISGIDMVRTAEGFFVLEDNLRTPSGVAYMLENREAMLRLFPKLLREHRVRPVDTYIDHLQDMMREVAPRGVRGDPLGVVLTPGSLNSAYYEHSFLADRLGVELVEGGDLFASGRCIYMRTTEGPERVDVIYRRIDDDYLDPLEFRPDSILGVAGLMDAYEAGNVTIVNAPGTGVADDKAIYSYVPDIVKFYSGKDASLQNVETWRCREPDSLKYVLENIGELVVKRVDASGGYGMLIGPAATQAEIEEFRSRVKADPDGYIAQPTLALSTCPTVIGKNIAERHVDLRAFAVSSPDAVRVVPGGLTRVALKDGSLVVNSSQGGGTKDSWVLSDA</sequence>